<protein>
    <recommendedName>
        <fullName evidence="3">Heavy metal transporter</fullName>
    </recommendedName>
</protein>
<name>A0A1H5NSL6_9MICC</name>
<dbReference type="Proteomes" id="UP000182725">
    <property type="component" value="Unassembled WGS sequence"/>
</dbReference>
<evidence type="ECO:0008006" key="3">
    <source>
        <dbReference type="Google" id="ProtNLM"/>
    </source>
</evidence>
<proteinExistence type="predicted"/>
<dbReference type="AlphaFoldDB" id="A0A1H5NSL6"/>
<dbReference type="RefSeq" id="WP_170835502.1">
    <property type="nucleotide sequence ID" value="NZ_FNTV01000001.1"/>
</dbReference>
<accession>A0A1H5NSL6</accession>
<reference evidence="1 2" key="1">
    <citation type="submission" date="2016-10" db="EMBL/GenBank/DDBJ databases">
        <authorList>
            <person name="de Groot N.N."/>
        </authorList>
    </citation>
    <scope>NUCLEOTIDE SEQUENCE [LARGE SCALE GENOMIC DNA]</scope>
    <source>
        <strain evidence="1 2">DSM 22274</strain>
    </source>
</reference>
<gene>
    <name evidence="1" type="ORF">SAMN04489740_3931</name>
</gene>
<dbReference type="EMBL" id="FNTV01000001">
    <property type="protein sequence ID" value="SEF03841.1"/>
    <property type="molecule type" value="Genomic_DNA"/>
</dbReference>
<evidence type="ECO:0000313" key="1">
    <source>
        <dbReference type="EMBL" id="SEF03841.1"/>
    </source>
</evidence>
<sequence>MKGRAALGWLVILVAATAALVGGGIWVLNTVKATFAPGLALGCTATVADAKYSLALDQAQNAALISTIAIQRGMPARAATIALATGMQESKLRNIDYGDLDSVGIFQQRPSQDWGTVEEIMDPVYSTNAFFDVLADVPNYVDLPINDAAQIVQRSGFPHAYAQHEKLSRAFASALTGQSPHALNCTLEPAATASTPDLVIAAAQTAVGHLTASTSEGEAGTTLQFEVNEAFGWMLAHWALANANQFGIVGIGHDGKAWDRNANADGHNVGWQPSGATTATQVTILLPAAAATG</sequence>
<organism evidence="1 2">
    <name type="scientific">Arthrobacter alpinus</name>
    <dbReference type="NCBI Taxonomy" id="656366"/>
    <lineage>
        <taxon>Bacteria</taxon>
        <taxon>Bacillati</taxon>
        <taxon>Actinomycetota</taxon>
        <taxon>Actinomycetes</taxon>
        <taxon>Micrococcales</taxon>
        <taxon>Micrococcaceae</taxon>
        <taxon>Arthrobacter</taxon>
    </lineage>
</organism>
<evidence type="ECO:0000313" key="2">
    <source>
        <dbReference type="Proteomes" id="UP000182725"/>
    </source>
</evidence>